<reference evidence="1 4" key="1">
    <citation type="submission" date="2015-11" db="EMBL/GenBank/DDBJ databases">
        <title>Genomic analysis of 38 Legionella species identifies large and diverse effector repertoires.</title>
        <authorList>
            <person name="Burstein D."/>
            <person name="Amaro F."/>
            <person name="Zusman T."/>
            <person name="Lifshitz Z."/>
            <person name="Cohen O."/>
            <person name="Gilbert J.A."/>
            <person name="Pupko T."/>
            <person name="Shuman H.A."/>
            <person name="Segal G."/>
        </authorList>
    </citation>
    <scope>NUCLEOTIDE SEQUENCE [LARGE SCALE GENOMIC DNA]</scope>
    <source>
        <strain evidence="1 4">WO-44C</strain>
    </source>
</reference>
<dbReference type="Proteomes" id="UP000254033">
    <property type="component" value="Unassembled WGS sequence"/>
</dbReference>
<dbReference type="EMBL" id="LNYB01000064">
    <property type="protein sequence ID" value="KTC98739.1"/>
    <property type="molecule type" value="Genomic_DNA"/>
</dbReference>
<evidence type="ECO:0000313" key="2">
    <source>
        <dbReference type="EMBL" id="SPX62796.1"/>
    </source>
</evidence>
<name>A0A0W0TSM3_9GAMM</name>
<gene>
    <name evidence="1" type="ORF">Lfee_1489</name>
    <name evidence="3" type="ORF">NCTC11978_01342</name>
    <name evidence="2" type="ORF">NCTC12022_03563</name>
</gene>
<protein>
    <submittedName>
        <fullName evidence="1">Uncharacterized protein</fullName>
    </submittedName>
</protein>
<dbReference type="Proteomes" id="UP000054698">
    <property type="component" value="Unassembled WGS sequence"/>
</dbReference>
<keyword evidence="4" id="KW-1185">Reference proteome</keyword>
<dbReference type="EMBL" id="UASS01000040">
    <property type="protein sequence ID" value="SPX62796.1"/>
    <property type="molecule type" value="Genomic_DNA"/>
</dbReference>
<evidence type="ECO:0000313" key="5">
    <source>
        <dbReference type="Proteomes" id="UP000251942"/>
    </source>
</evidence>
<evidence type="ECO:0000313" key="4">
    <source>
        <dbReference type="Proteomes" id="UP000054698"/>
    </source>
</evidence>
<sequence>MLAKEDILKIINECRKIGEEGLNEVIASVPTLSVDFLLPPKDFLGISSNPAIFVNHDTYRLLGKHHHVWRKNKTIAVKEDFLEKEPMMIIGIIVHEVGHAFNVAAGITNSESNAYLFEIEVLSLWARTGNSMLFNCSVSDVQAFFESRLSMYRMEIRGNEHLARLVEAIEKKEIFSLPQHTSAESREVLPMLGS</sequence>
<accession>A0A0W0TSM3</accession>
<dbReference type="RefSeq" id="WP_058445422.1">
    <property type="nucleotide sequence ID" value="NZ_CAAAHT010000045.1"/>
</dbReference>
<evidence type="ECO:0000313" key="6">
    <source>
        <dbReference type="Proteomes" id="UP000254033"/>
    </source>
</evidence>
<proteinExistence type="predicted"/>
<dbReference type="AlphaFoldDB" id="A0A0W0TSM3"/>
<dbReference type="PATRIC" id="fig|453.4.peg.1631"/>
<reference evidence="5 6" key="2">
    <citation type="submission" date="2018-06" db="EMBL/GenBank/DDBJ databases">
        <authorList>
            <consortium name="Pathogen Informatics"/>
            <person name="Doyle S."/>
        </authorList>
    </citation>
    <scope>NUCLEOTIDE SEQUENCE [LARGE SCALE GENOMIC DNA]</scope>
    <source>
        <strain evidence="3 6">NCTC11978</strain>
        <strain evidence="2 5">NCTC12022</strain>
    </source>
</reference>
<organism evidence="1 4">
    <name type="scientific">Legionella feeleii</name>
    <dbReference type="NCBI Taxonomy" id="453"/>
    <lineage>
        <taxon>Bacteria</taxon>
        <taxon>Pseudomonadati</taxon>
        <taxon>Pseudomonadota</taxon>
        <taxon>Gammaproteobacteria</taxon>
        <taxon>Legionellales</taxon>
        <taxon>Legionellaceae</taxon>
        <taxon>Legionella</taxon>
    </lineage>
</organism>
<dbReference type="Proteomes" id="UP000251942">
    <property type="component" value="Unassembled WGS sequence"/>
</dbReference>
<dbReference type="EMBL" id="UGNY01000001">
    <property type="protein sequence ID" value="STX38160.1"/>
    <property type="molecule type" value="Genomic_DNA"/>
</dbReference>
<evidence type="ECO:0000313" key="1">
    <source>
        <dbReference type="EMBL" id="KTC98739.1"/>
    </source>
</evidence>
<evidence type="ECO:0000313" key="3">
    <source>
        <dbReference type="EMBL" id="STX38160.1"/>
    </source>
</evidence>
<dbReference type="OrthoDB" id="5645602at2"/>